<name>A0A445MYI5_9BACT</name>
<dbReference type="Gene3D" id="3.30.465.10">
    <property type="match status" value="1"/>
</dbReference>
<dbReference type="EC" id="1.1.2.4" evidence="4"/>
<evidence type="ECO:0000259" key="3">
    <source>
        <dbReference type="PROSITE" id="PS51387"/>
    </source>
</evidence>
<dbReference type="SUPFAM" id="SSF55103">
    <property type="entry name" value="FAD-linked oxidases, C-terminal domain"/>
    <property type="match status" value="1"/>
</dbReference>
<keyword evidence="2" id="KW-0274">FAD</keyword>
<keyword evidence="1" id="KW-0285">Flavoprotein</keyword>
<dbReference type="InterPro" id="IPR016169">
    <property type="entry name" value="FAD-bd_PCMH_sub2"/>
</dbReference>
<organism evidence="4">
    <name type="scientific">uncultured Desulfobacterium sp</name>
    <dbReference type="NCBI Taxonomy" id="201089"/>
    <lineage>
        <taxon>Bacteria</taxon>
        <taxon>Pseudomonadati</taxon>
        <taxon>Thermodesulfobacteriota</taxon>
        <taxon>Desulfobacteria</taxon>
        <taxon>Desulfobacterales</taxon>
        <taxon>Desulfobacteriaceae</taxon>
        <taxon>Desulfobacterium</taxon>
        <taxon>environmental samples</taxon>
    </lineage>
</organism>
<dbReference type="InterPro" id="IPR016164">
    <property type="entry name" value="FAD-linked_Oxase-like_C"/>
</dbReference>
<dbReference type="PROSITE" id="PS51387">
    <property type="entry name" value="FAD_PCMH"/>
    <property type="match status" value="1"/>
</dbReference>
<proteinExistence type="predicted"/>
<gene>
    <name evidence="4" type="ORF">PITCH_A230169</name>
</gene>
<dbReference type="InterPro" id="IPR006094">
    <property type="entry name" value="Oxid_FAD_bind_N"/>
</dbReference>
<dbReference type="PANTHER" id="PTHR11748:SF103">
    <property type="entry name" value="GLYCOLATE OXIDASE SUBUNIT GLCE"/>
    <property type="match status" value="1"/>
</dbReference>
<accession>A0A445MYI5</accession>
<keyword evidence="4" id="KW-0560">Oxidoreductase</keyword>
<dbReference type="EMBL" id="OJIN01000146">
    <property type="protein sequence ID" value="SPD74483.1"/>
    <property type="molecule type" value="Genomic_DNA"/>
</dbReference>
<dbReference type="GO" id="GO:0071949">
    <property type="term" value="F:FAD binding"/>
    <property type="evidence" value="ECO:0007669"/>
    <property type="project" value="InterPro"/>
</dbReference>
<dbReference type="GO" id="GO:0004458">
    <property type="term" value="F:D-lactate dehydrogenase (cytochrome) activity"/>
    <property type="evidence" value="ECO:0007669"/>
    <property type="project" value="UniProtKB-EC"/>
</dbReference>
<evidence type="ECO:0000313" key="4">
    <source>
        <dbReference type="EMBL" id="SPD74483.1"/>
    </source>
</evidence>
<dbReference type="SUPFAM" id="SSF56176">
    <property type="entry name" value="FAD-binding/transporter-associated domain-like"/>
    <property type="match status" value="1"/>
</dbReference>
<feature type="domain" description="FAD-binding PCMH-type" evidence="3">
    <location>
        <begin position="36"/>
        <end position="226"/>
    </location>
</feature>
<evidence type="ECO:0000256" key="1">
    <source>
        <dbReference type="ARBA" id="ARBA00022630"/>
    </source>
</evidence>
<sequence length="470" mass="51674">MSHHLLYSELCKIVGTRYVADNDFALWACSRDSSAYPARVPGVVVRPGSTEEVSEIVRLANREKVPIIPRGGGTQYGGWPPGEPGRTICVDMTRMNRIIEVNETNSTVTVEAGITGSELEGRLKQRGLYTHTTFSPPDSVTVGGALCGVFGGGGRMFGSAATNHHSIVGVKAVLPNGEIIETGSRTNRHCSMFYRGAFGPDLTGIFIGSMGIFGIVTEVTQELRRLQPHAGEGAAVYGHERLDQAYQALIQMGLYEPKIFSMGGIFGLAPFDMKNKDWMLIYQCVGYTKKEVEEKLNTAGRIIRDAAEPDAWQPDELVQMAKENFGFAHDFSSAWKRLGMWTMVEFLCPRDISLRIFKEIPAFIVAELSGWEGRVFGSGSVMFLHGDQYYLAFTLHHRETDPDARAKALGVAHKADLMGLQMGGLKLVLNKDVGDVCAEMIPSAYADWLRTLKTAMDPNNIMNPHMMGLP</sequence>
<dbReference type="PANTHER" id="PTHR11748">
    <property type="entry name" value="D-LACTATE DEHYDROGENASE"/>
    <property type="match status" value="1"/>
</dbReference>
<dbReference type="InterPro" id="IPR036318">
    <property type="entry name" value="FAD-bd_PCMH-like_sf"/>
</dbReference>
<reference evidence="4" key="1">
    <citation type="submission" date="2018-01" db="EMBL/GenBank/DDBJ databases">
        <authorList>
            <person name="Regsiter A."/>
            <person name="William W."/>
        </authorList>
    </citation>
    <scope>NUCLEOTIDE SEQUENCE</scope>
    <source>
        <strain evidence="4">TRIP AH-1</strain>
    </source>
</reference>
<protein>
    <submittedName>
        <fullName evidence="4">Putative D-lactate dehydrogenase (Cytochrome)</fullName>
        <ecNumber evidence="4">1.1.2.4</ecNumber>
    </submittedName>
</protein>
<evidence type="ECO:0000256" key="2">
    <source>
        <dbReference type="ARBA" id="ARBA00022827"/>
    </source>
</evidence>
<dbReference type="AlphaFoldDB" id="A0A445MYI5"/>
<dbReference type="InterPro" id="IPR016166">
    <property type="entry name" value="FAD-bd_PCMH"/>
</dbReference>
<dbReference type="Pfam" id="PF01565">
    <property type="entry name" value="FAD_binding_4"/>
    <property type="match status" value="1"/>
</dbReference>